<dbReference type="PROSITE" id="PS51819">
    <property type="entry name" value="VOC"/>
    <property type="match status" value="1"/>
</dbReference>
<reference evidence="4" key="1">
    <citation type="journal article" date="2019" name="Int. J. Syst. Evol. Microbiol.">
        <title>The Global Catalogue of Microorganisms (GCM) 10K type strain sequencing project: providing services to taxonomists for standard genome sequencing and annotation.</title>
        <authorList>
            <consortium name="The Broad Institute Genomics Platform"/>
            <consortium name="The Broad Institute Genome Sequencing Center for Infectious Disease"/>
            <person name="Wu L."/>
            <person name="Ma J."/>
        </authorList>
    </citation>
    <scope>NUCLEOTIDE SEQUENCE [LARGE SCALE GENOMIC DNA]</scope>
    <source>
        <strain evidence="4">CCUG 49018</strain>
    </source>
</reference>
<dbReference type="InterPro" id="IPR037523">
    <property type="entry name" value="VOC_core"/>
</dbReference>
<organism evidence="3 4">
    <name type="scientific">Pseudonocardia benzenivorans</name>
    <dbReference type="NCBI Taxonomy" id="228005"/>
    <lineage>
        <taxon>Bacteria</taxon>
        <taxon>Bacillati</taxon>
        <taxon>Actinomycetota</taxon>
        <taxon>Actinomycetes</taxon>
        <taxon>Pseudonocardiales</taxon>
        <taxon>Pseudonocardiaceae</taxon>
        <taxon>Pseudonocardia</taxon>
    </lineage>
</organism>
<evidence type="ECO:0000313" key="4">
    <source>
        <dbReference type="Proteomes" id="UP001597182"/>
    </source>
</evidence>
<evidence type="ECO:0000256" key="1">
    <source>
        <dbReference type="ARBA" id="ARBA00022723"/>
    </source>
</evidence>
<dbReference type="RefSeq" id="WP_103379817.1">
    <property type="nucleotide sequence ID" value="NZ_BAABKS010000017.1"/>
</dbReference>
<evidence type="ECO:0000313" key="3">
    <source>
        <dbReference type="EMBL" id="MFD1235785.1"/>
    </source>
</evidence>
<dbReference type="Gene3D" id="3.10.180.10">
    <property type="entry name" value="2,3-Dihydroxybiphenyl 1,2-Dioxygenase, domain 1"/>
    <property type="match status" value="1"/>
</dbReference>
<keyword evidence="4" id="KW-1185">Reference proteome</keyword>
<proteinExistence type="predicted"/>
<dbReference type="SUPFAM" id="SSF54593">
    <property type="entry name" value="Glyoxalase/Bleomycin resistance protein/Dihydroxybiphenyl dioxygenase"/>
    <property type="match status" value="1"/>
</dbReference>
<feature type="domain" description="VOC" evidence="2">
    <location>
        <begin position="7"/>
        <end position="138"/>
    </location>
</feature>
<name>A0ABW3VM22_9PSEU</name>
<keyword evidence="1" id="KW-0479">Metal-binding</keyword>
<dbReference type="InterPro" id="IPR029068">
    <property type="entry name" value="Glyas_Bleomycin-R_OHBP_Dase"/>
</dbReference>
<accession>A0ABW3VM22</accession>
<sequence length="140" mass="15471">MSLPVTGFSHVRITVTDLGRSKQFYDDVFGLPIAFEMPPDADESTQQDMWWLFGGVVYQVPGGFFGLRPVAPSGDQFTEDRAGLDHLSFKLPGRADLDAAARRLEELGVEHAGVKDIGIGYLLEFRDPDNIALELWADAD</sequence>
<dbReference type="InterPro" id="IPR004360">
    <property type="entry name" value="Glyas_Fos-R_dOase_dom"/>
</dbReference>
<comment type="caution">
    <text evidence="3">The sequence shown here is derived from an EMBL/GenBank/DDBJ whole genome shotgun (WGS) entry which is preliminary data.</text>
</comment>
<dbReference type="Pfam" id="PF00903">
    <property type="entry name" value="Glyoxalase"/>
    <property type="match status" value="1"/>
</dbReference>
<dbReference type="Proteomes" id="UP001597182">
    <property type="component" value="Unassembled WGS sequence"/>
</dbReference>
<gene>
    <name evidence="3" type="ORF">ACFQ34_21035</name>
</gene>
<dbReference type="EMBL" id="JBHTMB010000171">
    <property type="protein sequence ID" value="MFD1235785.1"/>
    <property type="molecule type" value="Genomic_DNA"/>
</dbReference>
<evidence type="ECO:0000259" key="2">
    <source>
        <dbReference type="PROSITE" id="PS51819"/>
    </source>
</evidence>
<protein>
    <submittedName>
        <fullName evidence="3">VOC family protein</fullName>
    </submittedName>
</protein>
<dbReference type="InterPro" id="IPR018146">
    <property type="entry name" value="Glyoxalase_1_CS"/>
</dbReference>
<dbReference type="PROSITE" id="PS00934">
    <property type="entry name" value="GLYOXALASE_I_1"/>
    <property type="match status" value="1"/>
</dbReference>